<dbReference type="VEuPathDB" id="FungiDB:P174DRAFT_248897"/>
<dbReference type="EMBL" id="MSZS01000006">
    <property type="protein sequence ID" value="PKX91790.1"/>
    <property type="molecule type" value="Genomic_DNA"/>
</dbReference>
<organism evidence="2 3">
    <name type="scientific">Aspergillus novofumigatus (strain IBT 16806)</name>
    <dbReference type="NCBI Taxonomy" id="1392255"/>
    <lineage>
        <taxon>Eukaryota</taxon>
        <taxon>Fungi</taxon>
        <taxon>Dikarya</taxon>
        <taxon>Ascomycota</taxon>
        <taxon>Pezizomycotina</taxon>
        <taxon>Eurotiomycetes</taxon>
        <taxon>Eurotiomycetidae</taxon>
        <taxon>Eurotiales</taxon>
        <taxon>Aspergillaceae</taxon>
        <taxon>Aspergillus</taxon>
        <taxon>Aspergillus subgen. Fumigati</taxon>
    </lineage>
</organism>
<protein>
    <submittedName>
        <fullName evidence="2">Uncharacterized protein</fullName>
    </submittedName>
</protein>
<feature type="region of interest" description="Disordered" evidence="1">
    <location>
        <begin position="135"/>
        <end position="165"/>
    </location>
</feature>
<name>A0A2I1C2B4_ASPN1</name>
<keyword evidence="3" id="KW-1185">Reference proteome</keyword>
<accession>A0A2I1C2B4</accession>
<evidence type="ECO:0000313" key="3">
    <source>
        <dbReference type="Proteomes" id="UP000234474"/>
    </source>
</evidence>
<gene>
    <name evidence="2" type="ORF">P174DRAFT_248897</name>
</gene>
<reference evidence="3" key="1">
    <citation type="journal article" date="2018" name="Proc. Natl. Acad. Sci. U.S.A.">
        <title>Linking secondary metabolites to gene clusters through genome sequencing of six diverse Aspergillus species.</title>
        <authorList>
            <person name="Kaerboelling I."/>
            <person name="Vesth T.C."/>
            <person name="Frisvad J.C."/>
            <person name="Nybo J.L."/>
            <person name="Theobald S."/>
            <person name="Kuo A."/>
            <person name="Bowyer P."/>
            <person name="Matsuda Y."/>
            <person name="Mondo S."/>
            <person name="Lyhne E.K."/>
            <person name="Kogle M.E."/>
            <person name="Clum A."/>
            <person name="Lipzen A."/>
            <person name="Salamov A."/>
            <person name="Ngan C.Y."/>
            <person name="Daum C."/>
            <person name="Chiniquy J."/>
            <person name="Barry K."/>
            <person name="LaButti K."/>
            <person name="Haridas S."/>
            <person name="Simmons B.A."/>
            <person name="Magnuson J.K."/>
            <person name="Mortensen U.H."/>
            <person name="Larsen T.O."/>
            <person name="Grigoriev I.V."/>
            <person name="Baker S.E."/>
            <person name="Andersen M.R."/>
        </authorList>
    </citation>
    <scope>NUCLEOTIDE SEQUENCE [LARGE SCALE GENOMIC DNA]</scope>
    <source>
        <strain evidence="3">IBT 16806</strain>
    </source>
</reference>
<sequence length="165" mass="18653">MANVRCKYLFGSPLQIYICAYYLILRSAYDPPTKSLQFHHTSANIVSRAQFNVLYPQLSSQSISSLVLDCVHRMVIDSTRFLTLMLVGLHEYPGKVSNSFFTPDSFSIVLSKRPSIMMSGPRAFIWTSAEAQDTEGIHQHRTHQRSLQLASKSRSKNARSLLSLP</sequence>
<dbReference type="Proteomes" id="UP000234474">
    <property type="component" value="Unassembled WGS sequence"/>
</dbReference>
<dbReference type="AlphaFoldDB" id="A0A2I1C2B4"/>
<dbReference type="RefSeq" id="XP_024680385.1">
    <property type="nucleotide sequence ID" value="XM_024821455.1"/>
</dbReference>
<comment type="caution">
    <text evidence="2">The sequence shown here is derived from an EMBL/GenBank/DDBJ whole genome shotgun (WGS) entry which is preliminary data.</text>
</comment>
<evidence type="ECO:0000313" key="2">
    <source>
        <dbReference type="EMBL" id="PKX91790.1"/>
    </source>
</evidence>
<proteinExistence type="predicted"/>
<dbReference type="GeneID" id="36528781"/>
<evidence type="ECO:0000256" key="1">
    <source>
        <dbReference type="SAM" id="MobiDB-lite"/>
    </source>
</evidence>